<dbReference type="AlphaFoldDB" id="I2NLW4"/>
<dbReference type="Proteomes" id="UP000003357">
    <property type="component" value="Unassembled WGS sequence"/>
</dbReference>
<gene>
    <name evidence="1" type="ORF">HMPREF9971_1103</name>
</gene>
<comment type="caution">
    <text evidence="1">The sequence shown here is derived from an EMBL/GenBank/DDBJ whole genome shotgun (WGS) entry which is preliminary data.</text>
</comment>
<dbReference type="PANTHER" id="PTHR41317">
    <property type="entry name" value="PD-(D_E)XK NUCLEASE FAMILY TRANSPOSASE"/>
    <property type="match status" value="1"/>
</dbReference>
<dbReference type="EMBL" id="AJMV01000067">
    <property type="protein sequence ID" value="EIG26825.1"/>
    <property type="molecule type" value="Genomic_DNA"/>
</dbReference>
<dbReference type="InterPro" id="IPR010106">
    <property type="entry name" value="RpnA"/>
</dbReference>
<protein>
    <recommendedName>
        <fullName evidence="3">Rpn family recombination-promoting nuclease/putative transposase</fullName>
    </recommendedName>
</protein>
<reference evidence="1 2" key="1">
    <citation type="submission" date="2012-04" db="EMBL/GenBank/DDBJ databases">
        <authorList>
            <person name="Harkins D.M."/>
            <person name="Madupu R."/>
            <person name="Durkin A.S."/>
            <person name="Torralba M."/>
            <person name="Methe B."/>
            <person name="Sutton G.G."/>
            <person name="Nelson K.E."/>
        </authorList>
    </citation>
    <scope>NUCLEOTIDE SEQUENCE [LARGE SCALE GENOMIC DNA]</scope>
    <source>
        <strain evidence="1 2">F0449</strain>
    </source>
</reference>
<dbReference type="NCBIfam" id="TIGR01784">
    <property type="entry name" value="T_den_put_tspse"/>
    <property type="match status" value="1"/>
</dbReference>
<proteinExistence type="predicted"/>
<sequence>MKKRHEYVSPTLDLMAKKIFSLPDVTAKFIREVLDLPVESVEILEGDQIHEQGFLGDLPFETSVDVRARLDSGLEVIIEIQVLKQEYFLNRFHYYLANQLVENVQRKRKKGATHSMYQELEPVYGIAILERSIFPHLDSPVNVYEMRHTVDGTPLYSSRKDGVAHNMLKVAFLELDKYNESRDTELNAHWRQWLEFFGNRPFSHQPDQVIEQAESLLIPSNWTREEKEMIDERIRIRENWEMSMDTFRKEQLEAGFQKGLKKGLEQGLEQGLERGLERGLEQGLERGLEQGLEQGRQEGMELGVQAGQQSLIQKLALKGMSIEMIAEMTDLSRKSIKKMLATDSSNEE</sequence>
<dbReference type="Pfam" id="PF12784">
    <property type="entry name" value="PDDEXK_2"/>
    <property type="match status" value="1"/>
</dbReference>
<accession>I2NLW4</accession>
<dbReference type="PATRIC" id="fig|1095733.3.peg.978"/>
<name>I2NLW4_STRPA</name>
<evidence type="ECO:0000313" key="2">
    <source>
        <dbReference type="Proteomes" id="UP000003357"/>
    </source>
</evidence>
<evidence type="ECO:0000313" key="1">
    <source>
        <dbReference type="EMBL" id="EIG26825.1"/>
    </source>
</evidence>
<dbReference type="PANTHER" id="PTHR41317:SF1">
    <property type="entry name" value="PD-(D_E)XK NUCLEASE FAMILY TRANSPOSASE"/>
    <property type="match status" value="1"/>
</dbReference>
<organism evidence="1 2">
    <name type="scientific">Streptococcus parasanguinis F0449</name>
    <dbReference type="NCBI Taxonomy" id="1095733"/>
    <lineage>
        <taxon>Bacteria</taxon>
        <taxon>Bacillati</taxon>
        <taxon>Bacillota</taxon>
        <taxon>Bacilli</taxon>
        <taxon>Lactobacillales</taxon>
        <taxon>Streptococcaceae</taxon>
        <taxon>Streptococcus</taxon>
    </lineage>
</organism>
<dbReference type="RefSeq" id="WP_003016701.1">
    <property type="nucleotide sequence ID" value="NZ_AJMV01000067.1"/>
</dbReference>
<evidence type="ECO:0008006" key="3">
    <source>
        <dbReference type="Google" id="ProtNLM"/>
    </source>
</evidence>